<dbReference type="Proteomes" id="UP000277094">
    <property type="component" value="Unassembled WGS sequence"/>
</dbReference>
<reference evidence="2 3" key="1">
    <citation type="submission" date="2018-11" db="EMBL/GenBank/DDBJ databases">
        <authorList>
            <person name="Li F."/>
        </authorList>
    </citation>
    <scope>NUCLEOTIDE SEQUENCE [LARGE SCALE GENOMIC DNA]</scope>
    <source>
        <strain evidence="2 3">KIS18-7</strain>
    </source>
</reference>
<keyword evidence="3" id="KW-1185">Reference proteome</keyword>
<dbReference type="RefSeq" id="WP_123233579.1">
    <property type="nucleotide sequence ID" value="NZ_RJSG01000002.1"/>
</dbReference>
<comment type="caution">
    <text evidence="2">The sequence shown here is derived from an EMBL/GenBank/DDBJ whole genome shotgun (WGS) entry which is preliminary data.</text>
</comment>
<feature type="region of interest" description="Disordered" evidence="1">
    <location>
        <begin position="1"/>
        <end position="28"/>
    </location>
</feature>
<sequence length="397" mass="41736">MLVGPTACGGDTSIPPPKASSDSSDARVAGATTTVDKLAEVLRSADRSAATSLGLAGSRDLLGAVAENVATLHIVDIGFRLVDDAAPAGTDDLEDYGPNAWRGTVDVEYRLRDWDVKPTQVETTFVFAPTDTGQAVVDIGGTEGRTPVWLTGPVTALSAGRTLVIDRSAGADRFLRLARKALVDVGRVLPDWHGKLVIEVPESEDGLERALGATAGQYANIAAVTASVDGSLVRSSPVHVFINPQVFAGLGRRGSQVVISHESTHVATGATFASMPTWLLEGFADYVALVHANIPVSTAASQILSRIRKDGPPDHLPTTAELDPSANGLGATYEEAWLATRFIGREYGEAKLVRFYYAVSDGTDVAHAFTTVLGTTEAAFVKQWRADLRDLAGGMAG</sequence>
<name>A0A3N0DTX5_9ACTN</name>
<protein>
    <submittedName>
        <fullName evidence="2">Uncharacterized protein</fullName>
    </submittedName>
</protein>
<evidence type="ECO:0000313" key="2">
    <source>
        <dbReference type="EMBL" id="RNL79077.1"/>
    </source>
</evidence>
<accession>A0A3N0DTX5</accession>
<proteinExistence type="predicted"/>
<gene>
    <name evidence="2" type="ORF">EFL95_08545</name>
</gene>
<evidence type="ECO:0000313" key="3">
    <source>
        <dbReference type="Proteomes" id="UP000277094"/>
    </source>
</evidence>
<dbReference type="EMBL" id="RJSG01000002">
    <property type="protein sequence ID" value="RNL79077.1"/>
    <property type="molecule type" value="Genomic_DNA"/>
</dbReference>
<evidence type="ECO:0000256" key="1">
    <source>
        <dbReference type="SAM" id="MobiDB-lite"/>
    </source>
</evidence>
<dbReference type="OrthoDB" id="5242307at2"/>
<dbReference type="AlphaFoldDB" id="A0A3N0DTX5"/>
<organism evidence="2 3">
    <name type="scientific">Nocardioides marmorisolisilvae</name>
    <dbReference type="NCBI Taxonomy" id="1542737"/>
    <lineage>
        <taxon>Bacteria</taxon>
        <taxon>Bacillati</taxon>
        <taxon>Actinomycetota</taxon>
        <taxon>Actinomycetes</taxon>
        <taxon>Propionibacteriales</taxon>
        <taxon>Nocardioidaceae</taxon>
        <taxon>Nocardioides</taxon>
    </lineage>
</organism>